<dbReference type="InterPro" id="IPR011010">
    <property type="entry name" value="DNA_brk_join_enz"/>
</dbReference>
<gene>
    <name evidence="9" type="ORF">SAMN05216198_2989</name>
</gene>
<feature type="domain" description="Core-binding (CB)" evidence="8">
    <location>
        <begin position="205"/>
        <end position="285"/>
    </location>
</feature>
<evidence type="ECO:0000256" key="6">
    <source>
        <dbReference type="SAM" id="MobiDB-lite"/>
    </source>
</evidence>
<sequence>MDTASKASKRVYGHNRVTNESQISVFLAYPYHFRKQGVYQLRVRPSGSLSSCTISLRTTDRPTAMKTSKLLQSTLRTFHLDNPDATWEELRDRLKVIAETTLATSTEWASLEDQALLYADWQSDLQLFARTGALTAPQARATVLGGQLMGAALRRLRGAPEDLLGMIDEFNDKGTPDSLNSAPVSLSVGPTSGPTSGSPSVTAPLTFEALAETYREEHRENITPSTFEGLVNNHRVIAAALKGLDLRNHTRADLIALRASLVETRKPSTVNNLIANLSTVLRWAENNDMISKAYIHNLKFQKGAMSTREAFSQEQVGQIMKYANGLPMGSWKRWGLSLAVITGARMGEILQLTKEDIGTTEGGIVFIDINDNGGKGLKTKQSKRQVPLTDGAYGFSLKEFLQFVAEGEGSTVLGVSVPYAGKHLNSTLRKLVSGDNLDLTFHSLRHSLASLMQAEGVPVAYTQGILGQSSGTLAYDTYGSTVPVDKLAVVLRERLPSVLP</sequence>
<evidence type="ECO:0000256" key="3">
    <source>
        <dbReference type="ARBA" id="ARBA00023125"/>
    </source>
</evidence>
<comment type="similarity">
    <text evidence="1">Belongs to the 'phage' integrase family.</text>
</comment>
<dbReference type="Pfam" id="PF00589">
    <property type="entry name" value="Phage_integrase"/>
    <property type="match status" value="1"/>
</dbReference>
<reference evidence="10" key="1">
    <citation type="submission" date="2016-10" db="EMBL/GenBank/DDBJ databases">
        <authorList>
            <person name="Varghese N."/>
            <person name="Submissions S."/>
        </authorList>
    </citation>
    <scope>NUCLEOTIDE SEQUENCE [LARGE SCALE GENOMIC DNA]</scope>
    <source>
        <strain evidence="10">2SM5</strain>
    </source>
</reference>
<feature type="region of interest" description="Disordered" evidence="6">
    <location>
        <begin position="174"/>
        <end position="202"/>
    </location>
</feature>
<dbReference type="GO" id="GO:0003677">
    <property type="term" value="F:DNA binding"/>
    <property type="evidence" value="ECO:0007669"/>
    <property type="project" value="UniProtKB-UniRule"/>
</dbReference>
<dbReference type="Gene3D" id="1.10.443.10">
    <property type="entry name" value="Intergrase catalytic core"/>
    <property type="match status" value="1"/>
</dbReference>
<dbReference type="STRING" id="797277.SAMN05216198_2989"/>
<keyword evidence="2" id="KW-0229">DNA integration</keyword>
<dbReference type="Gene3D" id="1.10.150.130">
    <property type="match status" value="1"/>
</dbReference>
<name>A0A1H1VNC2_9GAMM</name>
<dbReference type="InterPro" id="IPR050808">
    <property type="entry name" value="Phage_Integrase"/>
</dbReference>
<evidence type="ECO:0000259" key="8">
    <source>
        <dbReference type="PROSITE" id="PS51900"/>
    </source>
</evidence>
<dbReference type="GO" id="GO:0006310">
    <property type="term" value="P:DNA recombination"/>
    <property type="evidence" value="ECO:0007669"/>
    <property type="project" value="UniProtKB-KW"/>
</dbReference>
<evidence type="ECO:0000256" key="2">
    <source>
        <dbReference type="ARBA" id="ARBA00022908"/>
    </source>
</evidence>
<dbReference type="Proteomes" id="UP000243426">
    <property type="component" value="Chromosome I"/>
</dbReference>
<dbReference type="InterPro" id="IPR044068">
    <property type="entry name" value="CB"/>
</dbReference>
<dbReference type="InterPro" id="IPR013762">
    <property type="entry name" value="Integrase-like_cat_sf"/>
</dbReference>
<dbReference type="AlphaFoldDB" id="A0A1H1VNC2"/>
<dbReference type="PANTHER" id="PTHR30629:SF2">
    <property type="entry name" value="PROPHAGE INTEGRASE INTS-RELATED"/>
    <property type="match status" value="1"/>
</dbReference>
<dbReference type="GO" id="GO:0015074">
    <property type="term" value="P:DNA integration"/>
    <property type="evidence" value="ECO:0007669"/>
    <property type="project" value="UniProtKB-KW"/>
</dbReference>
<dbReference type="EMBL" id="LT629748">
    <property type="protein sequence ID" value="SDS86434.1"/>
    <property type="molecule type" value="Genomic_DNA"/>
</dbReference>
<keyword evidence="3 5" id="KW-0238">DNA-binding</keyword>
<keyword evidence="4" id="KW-0233">DNA recombination</keyword>
<evidence type="ECO:0000256" key="1">
    <source>
        <dbReference type="ARBA" id="ARBA00008857"/>
    </source>
</evidence>
<dbReference type="PROSITE" id="PS51900">
    <property type="entry name" value="CB"/>
    <property type="match status" value="1"/>
</dbReference>
<feature type="compositionally biased region" description="Low complexity" evidence="6">
    <location>
        <begin position="187"/>
        <end position="202"/>
    </location>
</feature>
<dbReference type="PROSITE" id="PS51898">
    <property type="entry name" value="TYR_RECOMBINASE"/>
    <property type="match status" value="1"/>
</dbReference>
<evidence type="ECO:0000313" key="10">
    <source>
        <dbReference type="Proteomes" id="UP000243426"/>
    </source>
</evidence>
<dbReference type="SUPFAM" id="SSF56349">
    <property type="entry name" value="DNA breaking-rejoining enzymes"/>
    <property type="match status" value="1"/>
</dbReference>
<feature type="domain" description="Tyr recombinase" evidence="7">
    <location>
        <begin position="306"/>
        <end position="492"/>
    </location>
</feature>
<proteinExistence type="inferred from homology"/>
<accession>A0A1H1VNC2</accession>
<protein>
    <submittedName>
        <fullName evidence="9">Site-specific recombinase XerD</fullName>
    </submittedName>
</protein>
<dbReference type="InterPro" id="IPR002104">
    <property type="entry name" value="Integrase_catalytic"/>
</dbReference>
<dbReference type="InterPro" id="IPR010998">
    <property type="entry name" value="Integrase_recombinase_N"/>
</dbReference>
<evidence type="ECO:0000256" key="4">
    <source>
        <dbReference type="ARBA" id="ARBA00023172"/>
    </source>
</evidence>
<evidence type="ECO:0000259" key="7">
    <source>
        <dbReference type="PROSITE" id="PS51898"/>
    </source>
</evidence>
<organism evidence="9 10">
    <name type="scientific">Halopseudomonas litoralis</name>
    <dbReference type="NCBI Taxonomy" id="797277"/>
    <lineage>
        <taxon>Bacteria</taxon>
        <taxon>Pseudomonadati</taxon>
        <taxon>Pseudomonadota</taxon>
        <taxon>Gammaproteobacteria</taxon>
        <taxon>Pseudomonadales</taxon>
        <taxon>Pseudomonadaceae</taxon>
        <taxon>Halopseudomonas</taxon>
    </lineage>
</organism>
<evidence type="ECO:0000313" key="9">
    <source>
        <dbReference type="EMBL" id="SDS86434.1"/>
    </source>
</evidence>
<evidence type="ECO:0000256" key="5">
    <source>
        <dbReference type="PROSITE-ProRule" id="PRU01248"/>
    </source>
</evidence>
<keyword evidence="10" id="KW-1185">Reference proteome</keyword>
<dbReference type="PANTHER" id="PTHR30629">
    <property type="entry name" value="PROPHAGE INTEGRASE"/>
    <property type="match status" value="1"/>
</dbReference>